<reference evidence="2 3" key="1">
    <citation type="journal article" date="2015" name="Proc. Natl. Acad. Sci. U.S.A.">
        <title>The resurrection genome of Boea hygrometrica: A blueprint for survival of dehydration.</title>
        <authorList>
            <person name="Xiao L."/>
            <person name="Yang G."/>
            <person name="Zhang L."/>
            <person name="Yang X."/>
            <person name="Zhao S."/>
            <person name="Ji Z."/>
            <person name="Zhou Q."/>
            <person name="Hu M."/>
            <person name="Wang Y."/>
            <person name="Chen M."/>
            <person name="Xu Y."/>
            <person name="Jin H."/>
            <person name="Xiao X."/>
            <person name="Hu G."/>
            <person name="Bao F."/>
            <person name="Hu Y."/>
            <person name="Wan P."/>
            <person name="Li L."/>
            <person name="Deng X."/>
            <person name="Kuang T."/>
            <person name="Xiang C."/>
            <person name="Zhu J.K."/>
            <person name="Oliver M.J."/>
            <person name="He Y."/>
        </authorList>
    </citation>
    <scope>NUCLEOTIDE SEQUENCE [LARGE SCALE GENOMIC DNA]</scope>
    <source>
        <strain evidence="3">cv. XS01</strain>
    </source>
</reference>
<evidence type="ECO:0000313" key="3">
    <source>
        <dbReference type="Proteomes" id="UP000250235"/>
    </source>
</evidence>
<feature type="compositionally biased region" description="Basic residues" evidence="1">
    <location>
        <begin position="182"/>
        <end position="197"/>
    </location>
</feature>
<dbReference type="EMBL" id="KQ996497">
    <property type="protein sequence ID" value="KZV44780.1"/>
    <property type="molecule type" value="Genomic_DNA"/>
</dbReference>
<protein>
    <submittedName>
        <fullName evidence="2">Dicer-like protein 4</fullName>
    </submittedName>
</protein>
<name>A0A2Z7CCJ7_9LAMI</name>
<proteinExistence type="predicted"/>
<evidence type="ECO:0000256" key="1">
    <source>
        <dbReference type="SAM" id="MobiDB-lite"/>
    </source>
</evidence>
<dbReference type="AlphaFoldDB" id="A0A2Z7CCJ7"/>
<organism evidence="2 3">
    <name type="scientific">Dorcoceras hygrometricum</name>
    <dbReference type="NCBI Taxonomy" id="472368"/>
    <lineage>
        <taxon>Eukaryota</taxon>
        <taxon>Viridiplantae</taxon>
        <taxon>Streptophyta</taxon>
        <taxon>Embryophyta</taxon>
        <taxon>Tracheophyta</taxon>
        <taxon>Spermatophyta</taxon>
        <taxon>Magnoliopsida</taxon>
        <taxon>eudicotyledons</taxon>
        <taxon>Gunneridae</taxon>
        <taxon>Pentapetalae</taxon>
        <taxon>asterids</taxon>
        <taxon>lamiids</taxon>
        <taxon>Lamiales</taxon>
        <taxon>Gesneriaceae</taxon>
        <taxon>Didymocarpoideae</taxon>
        <taxon>Trichosporeae</taxon>
        <taxon>Loxocarpinae</taxon>
        <taxon>Dorcoceras</taxon>
    </lineage>
</organism>
<accession>A0A2Z7CCJ7</accession>
<dbReference type="Proteomes" id="UP000250235">
    <property type="component" value="Unassembled WGS sequence"/>
</dbReference>
<feature type="compositionally biased region" description="Polar residues" evidence="1">
    <location>
        <begin position="155"/>
        <end position="173"/>
    </location>
</feature>
<sequence>MPWFERITIRVISPTVHGVGYRPLPYDPLVAGHHSMPQNLNFITPSLDSHQSFAGPSGNVDLYDVFVSQQSSAGPSAPSYVYDTMMTSSLVGPSNGQHLTPEHDTLQSFVDQGDQTPIRSNFQSSTDLLNVNLQQNSHDHTERNMVTPIPFPSYSGEQNITADYDTSASSEQNLGDEDVERRRRRPNKCRTGHHLYY</sequence>
<gene>
    <name evidence="2" type="ORF">F511_28369</name>
</gene>
<keyword evidence="3" id="KW-1185">Reference proteome</keyword>
<feature type="region of interest" description="Disordered" evidence="1">
    <location>
        <begin position="137"/>
        <end position="197"/>
    </location>
</feature>
<evidence type="ECO:0000313" key="2">
    <source>
        <dbReference type="EMBL" id="KZV44780.1"/>
    </source>
</evidence>